<proteinExistence type="predicted"/>
<feature type="compositionally biased region" description="Low complexity" evidence="2">
    <location>
        <begin position="950"/>
        <end position="965"/>
    </location>
</feature>
<dbReference type="Pfam" id="PF00621">
    <property type="entry name" value="RhoGEF"/>
    <property type="match status" value="1"/>
</dbReference>
<dbReference type="Proteomes" id="UP000708208">
    <property type="component" value="Unassembled WGS sequence"/>
</dbReference>
<evidence type="ECO:0000256" key="1">
    <source>
        <dbReference type="SAM" id="Coils"/>
    </source>
</evidence>
<reference evidence="4" key="1">
    <citation type="submission" date="2021-06" db="EMBL/GenBank/DDBJ databases">
        <authorList>
            <person name="Hodson N. C."/>
            <person name="Mongue J. A."/>
            <person name="Jaron S. K."/>
        </authorList>
    </citation>
    <scope>NUCLEOTIDE SEQUENCE</scope>
</reference>
<feature type="domain" description="DH" evidence="3">
    <location>
        <begin position="320"/>
        <end position="509"/>
    </location>
</feature>
<evidence type="ECO:0000256" key="2">
    <source>
        <dbReference type="SAM" id="MobiDB-lite"/>
    </source>
</evidence>
<accession>A0A8J2KNZ3</accession>
<feature type="region of interest" description="Disordered" evidence="2">
    <location>
        <begin position="982"/>
        <end position="1046"/>
    </location>
</feature>
<feature type="coiled-coil region" evidence="1">
    <location>
        <begin position="842"/>
        <end position="919"/>
    </location>
</feature>
<evidence type="ECO:0000313" key="5">
    <source>
        <dbReference type="Proteomes" id="UP000708208"/>
    </source>
</evidence>
<dbReference type="PANTHER" id="PTHR13944:SF21">
    <property type="entry name" value="CYSTS, ISOFORM C"/>
    <property type="match status" value="1"/>
</dbReference>
<feature type="region of interest" description="Disordered" evidence="2">
    <location>
        <begin position="170"/>
        <end position="257"/>
    </location>
</feature>
<dbReference type="GO" id="GO:0005085">
    <property type="term" value="F:guanyl-nucleotide exchange factor activity"/>
    <property type="evidence" value="ECO:0007669"/>
    <property type="project" value="InterPro"/>
</dbReference>
<feature type="compositionally biased region" description="Polar residues" evidence="2">
    <location>
        <begin position="183"/>
        <end position="197"/>
    </location>
</feature>
<organism evidence="4 5">
    <name type="scientific">Allacma fusca</name>
    <dbReference type="NCBI Taxonomy" id="39272"/>
    <lineage>
        <taxon>Eukaryota</taxon>
        <taxon>Metazoa</taxon>
        <taxon>Ecdysozoa</taxon>
        <taxon>Arthropoda</taxon>
        <taxon>Hexapoda</taxon>
        <taxon>Collembola</taxon>
        <taxon>Symphypleona</taxon>
        <taxon>Sminthuridae</taxon>
        <taxon>Allacma</taxon>
    </lineage>
</organism>
<name>A0A8J2KNZ3_9HEXA</name>
<dbReference type="EMBL" id="CAJVCH010477970">
    <property type="protein sequence ID" value="CAG7820418.1"/>
    <property type="molecule type" value="Genomic_DNA"/>
</dbReference>
<feature type="compositionally biased region" description="Polar residues" evidence="2">
    <location>
        <begin position="226"/>
        <end position="239"/>
    </location>
</feature>
<keyword evidence="1" id="KW-0175">Coiled coil</keyword>
<feature type="region of interest" description="Disordered" evidence="2">
    <location>
        <begin position="1"/>
        <end position="26"/>
    </location>
</feature>
<feature type="compositionally biased region" description="Polar residues" evidence="2">
    <location>
        <begin position="1018"/>
        <end position="1035"/>
    </location>
</feature>
<feature type="compositionally biased region" description="Basic residues" evidence="2">
    <location>
        <begin position="240"/>
        <end position="249"/>
    </location>
</feature>
<dbReference type="AlphaFoldDB" id="A0A8J2KNZ3"/>
<evidence type="ECO:0000313" key="4">
    <source>
        <dbReference type="EMBL" id="CAG7820418.1"/>
    </source>
</evidence>
<gene>
    <name evidence="4" type="ORF">AFUS01_LOCUS30808</name>
</gene>
<sequence length="1098" mass="121671">MSNHQIGSGQGGQGQGIEVSETLPSFNNSELRRMLGQRLESDEKGQTLPQLDGQDEGDTLEAQFEILTIANSCPDLSILDPPEAFSQNGPPPKIAPYDKNTDTVDGLFFKNPTPLKLPLSFRRSTSLNSLTADEYKETPNVVDGNAVSVIQPGIVVKLIGASKECTVKDKNGKETPDFLLPSNAGTGSLHKSISTPSVPHIFGPSSTATSDVRSKHVSQSSHRDPSVQTSFSQSQSNKRSFFRRKHKTKSNSVNSQPPVVVQHYRNMKMDGLKQEDDGEESVGYIALSNPALGLQDPDVDCWAMLMGKEVVAQLDEKEVKRQEHMYELILTEKHHCLTLALMHHLFVGGMKKAGYIRTARLLFPGLTELLQVHFTFLQRMRERQLRFRDMGKPLDTLADLINDQFSGEQWQQMVRLYGLLCASHKHSLDLFKSMQKESKFAALVNFWSKEPLLARKNVPECLLLVAQRITKYPLLFEPLYKTSNDVLEKEKITKVLKASRDLNEKVNERVAERERLIEFCQKMDHKSVFQIGQKSKDFLTSLPSRRLLFNGLASAVKVGVNGSGFGGSGGPVSARSTICNVLVLTDSLVFVQEFGGRYHFVSPPVLPGIVTLNNLILRENAGQNTSLFLVWNSLGSKADKPEIIELQVINPPNRDKWIDIIRDASTKWQEDGDTVSEGDEEFFSDAVDYSDSKTVRALEELLEQDKQIMSLLRSRSKLVETLKTDKPHLWSTNPTNEKDNVLSAISNASGEIQRMLQNMDCSAVNGVNRSASCAADHVTAGMLTGLPRRADTFGGFDSQQRSGADAGSTMVNSKVLFQMVIQLAELCGEMFQQMIPQLTPQISQSQHQLQRRMEDLREAQQRLETEKAEWQREFASQKEEIDRQFNALNTKAGILQNEEKDISEQREQLYRKLEALQKQGIRPALEAVSPISVTASTDKPASVVPPPRRTVSQVQIPPTTPQVPSNTVKPAKQQIPHFLANSSAVKPVISPTAGTEAPKPLPRTGSAKPPPIPPTIPSNQSVTDYNATNRYSQGKGSRGPPRGATQPVQQLLPYRLMEGLKTSSLPRGVGISLGIAPVPAKYFITVIVQQVALLGILR</sequence>
<dbReference type="OrthoDB" id="28045at2759"/>
<evidence type="ECO:0000259" key="3">
    <source>
        <dbReference type="PROSITE" id="PS50010"/>
    </source>
</evidence>
<dbReference type="InterPro" id="IPR000219">
    <property type="entry name" value="DH_dom"/>
</dbReference>
<dbReference type="InterPro" id="IPR051632">
    <property type="entry name" value="Rho_GEF"/>
</dbReference>
<dbReference type="PROSITE" id="PS50010">
    <property type="entry name" value="DH_2"/>
    <property type="match status" value="1"/>
</dbReference>
<feature type="region of interest" description="Disordered" evidence="2">
    <location>
        <begin position="935"/>
        <end position="970"/>
    </location>
</feature>
<dbReference type="InterPro" id="IPR041020">
    <property type="entry name" value="PH_16"/>
</dbReference>
<dbReference type="Pfam" id="PF17838">
    <property type="entry name" value="PH_16"/>
    <property type="match status" value="1"/>
</dbReference>
<comment type="caution">
    <text evidence="4">The sequence shown here is derived from an EMBL/GenBank/DDBJ whole genome shotgun (WGS) entry which is preliminary data.</text>
</comment>
<keyword evidence="5" id="KW-1185">Reference proteome</keyword>
<dbReference type="PANTHER" id="PTHR13944">
    <property type="entry name" value="AGAP007712-PA"/>
    <property type="match status" value="1"/>
</dbReference>
<dbReference type="SMART" id="SM00325">
    <property type="entry name" value="RhoGEF"/>
    <property type="match status" value="1"/>
</dbReference>
<dbReference type="GO" id="GO:0035023">
    <property type="term" value="P:regulation of Rho protein signal transduction"/>
    <property type="evidence" value="ECO:0007669"/>
    <property type="project" value="TreeGrafter"/>
</dbReference>
<protein>
    <recommendedName>
        <fullName evidence="3">DH domain-containing protein</fullName>
    </recommendedName>
</protein>